<dbReference type="EMBL" id="JANBUJ010002001">
    <property type="protein sequence ID" value="KAJ2765451.1"/>
    <property type="molecule type" value="Genomic_DNA"/>
</dbReference>
<sequence length="117" mass="13284">MDTNEFLKHARRALCDIAEYYEDMPDKAPHSTVKPGYLYRLLPLEAPEEPESFDAIHNDMETKIVPGITHWQSGNFFGWYPASNSFPAMLGDMYSSMFSVPGFNWICSPAATELETV</sequence>
<protein>
    <submittedName>
        <fullName evidence="1">Uncharacterized protein</fullName>
    </submittedName>
</protein>
<dbReference type="Proteomes" id="UP001140234">
    <property type="component" value="Unassembled WGS sequence"/>
</dbReference>
<evidence type="ECO:0000313" key="1">
    <source>
        <dbReference type="EMBL" id="KAJ2765451.1"/>
    </source>
</evidence>
<evidence type="ECO:0000313" key="2">
    <source>
        <dbReference type="Proteomes" id="UP001140234"/>
    </source>
</evidence>
<comment type="caution">
    <text evidence="1">The sequence shown here is derived from an EMBL/GenBank/DDBJ whole genome shotgun (WGS) entry which is preliminary data.</text>
</comment>
<name>A0ACC1JQI3_9FUNG</name>
<proteinExistence type="predicted"/>
<feature type="non-terminal residue" evidence="1">
    <location>
        <position position="117"/>
    </location>
</feature>
<organism evidence="1 2">
    <name type="scientific">Coemansia nantahalensis</name>
    <dbReference type="NCBI Taxonomy" id="2789366"/>
    <lineage>
        <taxon>Eukaryota</taxon>
        <taxon>Fungi</taxon>
        <taxon>Fungi incertae sedis</taxon>
        <taxon>Zoopagomycota</taxon>
        <taxon>Kickxellomycotina</taxon>
        <taxon>Kickxellomycetes</taxon>
        <taxon>Kickxellales</taxon>
        <taxon>Kickxellaceae</taxon>
        <taxon>Coemansia</taxon>
    </lineage>
</organism>
<accession>A0ACC1JQI3</accession>
<reference evidence="1" key="1">
    <citation type="submission" date="2022-07" db="EMBL/GenBank/DDBJ databases">
        <title>Phylogenomic reconstructions and comparative analyses of Kickxellomycotina fungi.</title>
        <authorList>
            <person name="Reynolds N.K."/>
            <person name="Stajich J.E."/>
            <person name="Barry K."/>
            <person name="Grigoriev I.V."/>
            <person name="Crous P."/>
            <person name="Smith M.E."/>
        </authorList>
    </citation>
    <scope>NUCLEOTIDE SEQUENCE</scope>
    <source>
        <strain evidence="1">CBS 109366</strain>
    </source>
</reference>
<gene>
    <name evidence="1" type="ORF">IWQ57_004771</name>
</gene>
<keyword evidence="2" id="KW-1185">Reference proteome</keyword>